<dbReference type="OrthoDB" id="4774993at2"/>
<proteinExistence type="predicted"/>
<reference evidence="2 3" key="1">
    <citation type="submission" date="2019-07" db="EMBL/GenBank/DDBJ databases">
        <title>Whole genome shotgun sequence of Nocardia ninae NBRC 108245.</title>
        <authorList>
            <person name="Hosoyama A."/>
            <person name="Uohara A."/>
            <person name="Ohji S."/>
            <person name="Ichikawa N."/>
        </authorList>
    </citation>
    <scope>NUCLEOTIDE SEQUENCE [LARGE SCALE GENOMIC DNA]</scope>
    <source>
        <strain evidence="2 3">NBRC 108245</strain>
    </source>
</reference>
<protein>
    <submittedName>
        <fullName evidence="2">Uncharacterized protein</fullName>
    </submittedName>
</protein>
<dbReference type="AlphaFoldDB" id="A0A511MQV3"/>
<keyword evidence="1" id="KW-1133">Transmembrane helix</keyword>
<organism evidence="2 3">
    <name type="scientific">Nocardia ninae NBRC 108245</name>
    <dbReference type="NCBI Taxonomy" id="1210091"/>
    <lineage>
        <taxon>Bacteria</taxon>
        <taxon>Bacillati</taxon>
        <taxon>Actinomycetota</taxon>
        <taxon>Actinomycetes</taxon>
        <taxon>Mycobacteriales</taxon>
        <taxon>Nocardiaceae</taxon>
        <taxon>Nocardia</taxon>
    </lineage>
</organism>
<keyword evidence="1" id="KW-0812">Transmembrane</keyword>
<dbReference type="RefSeq" id="WP_147140946.1">
    <property type="nucleotide sequence ID" value="NZ_BJXA01000082.1"/>
</dbReference>
<evidence type="ECO:0000313" key="2">
    <source>
        <dbReference type="EMBL" id="GEM42972.1"/>
    </source>
</evidence>
<sequence length="99" mass="11074">MGQTGLSVIIALALLLAWALYPGLARFLAILLVIDSIASVFLFPYKAPLAHLGWLIFGIALWLASHRRLAIRHRSWRSTLAKRAFQLPGLRHLQPRALP</sequence>
<name>A0A511MQV3_9NOCA</name>
<dbReference type="Proteomes" id="UP000321424">
    <property type="component" value="Unassembled WGS sequence"/>
</dbReference>
<keyword evidence="1" id="KW-0472">Membrane</keyword>
<dbReference type="EMBL" id="BJXA01000082">
    <property type="protein sequence ID" value="GEM42972.1"/>
    <property type="molecule type" value="Genomic_DNA"/>
</dbReference>
<comment type="caution">
    <text evidence="2">The sequence shown here is derived from an EMBL/GenBank/DDBJ whole genome shotgun (WGS) entry which is preliminary data.</text>
</comment>
<gene>
    <name evidence="2" type="ORF">NN4_74910</name>
</gene>
<keyword evidence="3" id="KW-1185">Reference proteome</keyword>
<evidence type="ECO:0000256" key="1">
    <source>
        <dbReference type="SAM" id="Phobius"/>
    </source>
</evidence>
<evidence type="ECO:0000313" key="3">
    <source>
        <dbReference type="Proteomes" id="UP000321424"/>
    </source>
</evidence>
<feature type="transmembrane region" description="Helical" evidence="1">
    <location>
        <begin position="43"/>
        <end position="64"/>
    </location>
</feature>
<accession>A0A511MQV3</accession>